<evidence type="ECO:0000256" key="8">
    <source>
        <dbReference type="ARBA" id="ARBA00055969"/>
    </source>
</evidence>
<evidence type="ECO:0000256" key="3">
    <source>
        <dbReference type="ARBA" id="ARBA00007056"/>
    </source>
</evidence>
<dbReference type="EMBL" id="JAROKS010000020">
    <property type="protein sequence ID" value="KAK1791440.1"/>
    <property type="molecule type" value="Genomic_DNA"/>
</dbReference>
<evidence type="ECO:0000256" key="10">
    <source>
        <dbReference type="ARBA" id="ARBA00076135"/>
    </source>
</evidence>
<keyword evidence="14" id="KW-1185">Reference proteome</keyword>
<accession>A0AAD8Z2G3</accession>
<dbReference type="GO" id="GO:0005509">
    <property type="term" value="F:calcium ion binding"/>
    <property type="evidence" value="ECO:0007669"/>
    <property type="project" value="InterPro"/>
</dbReference>
<evidence type="ECO:0000256" key="6">
    <source>
        <dbReference type="ARBA" id="ARBA00022729"/>
    </source>
</evidence>
<comment type="function">
    <text evidence="8">Not known; does not seem to have catalytic activity.</text>
</comment>
<dbReference type="AlphaFoldDB" id="A0AAD8Z2G3"/>
<dbReference type="PANTHER" id="PTHR12824:SF2">
    <property type="entry name" value="GROUP XIIB SECRETORY PHOSPHOLIPASE A2-LIKE PROTEIN"/>
    <property type="match status" value="1"/>
</dbReference>
<dbReference type="Proteomes" id="UP001239994">
    <property type="component" value="Unassembled WGS sequence"/>
</dbReference>
<dbReference type="PANTHER" id="PTHR12824">
    <property type="entry name" value="GROUP XII SECRETORY PHOSPHOLIPASE A2 FAMILY MEMBER"/>
    <property type="match status" value="1"/>
</dbReference>
<dbReference type="Gene3D" id="1.20.90.10">
    <property type="entry name" value="Phospholipase A2 domain"/>
    <property type="match status" value="1"/>
</dbReference>
<evidence type="ECO:0000256" key="4">
    <source>
        <dbReference type="ARBA" id="ARBA00022525"/>
    </source>
</evidence>
<evidence type="ECO:0000256" key="5">
    <source>
        <dbReference type="ARBA" id="ARBA00022723"/>
    </source>
</evidence>
<dbReference type="GO" id="GO:0016042">
    <property type="term" value="P:lipid catabolic process"/>
    <property type="evidence" value="ECO:0007669"/>
    <property type="project" value="InterPro"/>
</dbReference>
<proteinExistence type="inferred from homology"/>
<evidence type="ECO:0000256" key="12">
    <source>
        <dbReference type="SAM" id="MobiDB-lite"/>
    </source>
</evidence>
<dbReference type="GO" id="GO:0006644">
    <property type="term" value="P:phospholipid metabolic process"/>
    <property type="evidence" value="ECO:0007669"/>
    <property type="project" value="InterPro"/>
</dbReference>
<evidence type="ECO:0000256" key="1">
    <source>
        <dbReference type="ARBA" id="ARBA00001913"/>
    </source>
</evidence>
<comment type="subcellular location">
    <subcellularLocation>
        <location evidence="2">Secreted</location>
    </subcellularLocation>
</comment>
<gene>
    <name evidence="13" type="ORF">P4O66_013457</name>
</gene>
<keyword evidence="6" id="KW-0732">Signal</keyword>
<evidence type="ECO:0000256" key="9">
    <source>
        <dbReference type="ARBA" id="ARBA00074308"/>
    </source>
</evidence>
<dbReference type="FunFam" id="1.20.90.10:FF:000003">
    <property type="entry name" value="Group XIIB secretory phospholipase A2-like protein"/>
    <property type="match status" value="1"/>
</dbReference>
<name>A0AAD8Z2G3_9TELE</name>
<dbReference type="InterPro" id="IPR010711">
    <property type="entry name" value="PLA2G12"/>
</dbReference>
<evidence type="ECO:0000256" key="2">
    <source>
        <dbReference type="ARBA" id="ARBA00004613"/>
    </source>
</evidence>
<keyword evidence="4" id="KW-0964">Secreted</keyword>
<sequence>MTPFTPPTRFPQDVLPPTRLHTNAMTFAHCALLLLFCLSTGLVAMLIPSASAQDVPADSESAGPDEPHAEPPAEAQTQEDETDWGFGSIRDSFQAVNNYFDSVVELMGGRNGVCQYRCRYGKAPQARPSYQMPEPNGCTSSLLGFQVPDSLDMGIPAMTKCCNQLDICYDTCGSNKYRCDTKFRWCLHSICGDLKKSLGFVSKVEACEMFADTMYNTVWTLGCRPFMNSQRAACICEGEEKDEL</sequence>
<evidence type="ECO:0000256" key="11">
    <source>
        <dbReference type="ARBA" id="ARBA00076881"/>
    </source>
</evidence>
<dbReference type="GO" id="GO:0070328">
    <property type="term" value="P:triglyceride homeostasis"/>
    <property type="evidence" value="ECO:0007669"/>
    <property type="project" value="TreeGrafter"/>
</dbReference>
<dbReference type="SUPFAM" id="SSF48619">
    <property type="entry name" value="Phospholipase A2, PLA2"/>
    <property type="match status" value="1"/>
</dbReference>
<dbReference type="InterPro" id="IPR036444">
    <property type="entry name" value="PLipase_A2_dom_sf"/>
</dbReference>
<feature type="region of interest" description="Disordered" evidence="12">
    <location>
        <begin position="54"/>
        <end position="81"/>
    </location>
</feature>
<dbReference type="GO" id="GO:0004623">
    <property type="term" value="F:phospholipase A2 activity"/>
    <property type="evidence" value="ECO:0007669"/>
    <property type="project" value="InterPro"/>
</dbReference>
<comment type="similarity">
    <text evidence="3">Belongs to the phospholipase A2 family.</text>
</comment>
<protein>
    <recommendedName>
        <fullName evidence="9">Group XIIB secretory phospholipase A2-like protein</fullName>
    </recommendedName>
    <alternativeName>
        <fullName evidence="11">Group XIII secretory phospholipase A2-like protein</fullName>
    </alternativeName>
    <alternativeName>
        <fullName evidence="10">sPLA2-GXIIB</fullName>
    </alternativeName>
</protein>
<dbReference type="GO" id="GO:0042632">
    <property type="term" value="P:cholesterol homeostasis"/>
    <property type="evidence" value="ECO:0007669"/>
    <property type="project" value="TreeGrafter"/>
</dbReference>
<evidence type="ECO:0000313" key="13">
    <source>
        <dbReference type="EMBL" id="KAK1791440.1"/>
    </source>
</evidence>
<dbReference type="GO" id="GO:0005576">
    <property type="term" value="C:extracellular region"/>
    <property type="evidence" value="ECO:0007669"/>
    <property type="project" value="UniProtKB-SubCell"/>
</dbReference>
<organism evidence="13 14">
    <name type="scientific">Electrophorus voltai</name>
    <dbReference type="NCBI Taxonomy" id="2609070"/>
    <lineage>
        <taxon>Eukaryota</taxon>
        <taxon>Metazoa</taxon>
        <taxon>Chordata</taxon>
        <taxon>Craniata</taxon>
        <taxon>Vertebrata</taxon>
        <taxon>Euteleostomi</taxon>
        <taxon>Actinopterygii</taxon>
        <taxon>Neopterygii</taxon>
        <taxon>Teleostei</taxon>
        <taxon>Ostariophysi</taxon>
        <taxon>Gymnotiformes</taxon>
        <taxon>Gymnotoidei</taxon>
        <taxon>Gymnotidae</taxon>
        <taxon>Electrophorus</taxon>
    </lineage>
</organism>
<reference evidence="13" key="1">
    <citation type="submission" date="2023-03" db="EMBL/GenBank/DDBJ databases">
        <title>Electrophorus voltai genome.</title>
        <authorList>
            <person name="Bian C."/>
        </authorList>
    </citation>
    <scope>NUCLEOTIDE SEQUENCE</scope>
    <source>
        <strain evidence="13">CB-2022</strain>
        <tissue evidence="13">Muscle</tissue>
    </source>
</reference>
<keyword evidence="7" id="KW-0106">Calcium</keyword>
<dbReference type="GO" id="GO:0050482">
    <property type="term" value="P:arachidonate secretion"/>
    <property type="evidence" value="ECO:0007669"/>
    <property type="project" value="InterPro"/>
</dbReference>
<keyword evidence="5" id="KW-0479">Metal-binding</keyword>
<evidence type="ECO:0000313" key="14">
    <source>
        <dbReference type="Proteomes" id="UP001239994"/>
    </source>
</evidence>
<comment type="cofactor">
    <cofactor evidence="1">
        <name>Ca(2+)</name>
        <dbReference type="ChEBI" id="CHEBI:29108"/>
    </cofactor>
</comment>
<comment type="caution">
    <text evidence="13">The sequence shown here is derived from an EMBL/GenBank/DDBJ whole genome shotgun (WGS) entry which is preliminary data.</text>
</comment>
<dbReference type="Pfam" id="PF06951">
    <property type="entry name" value="PLA2G12"/>
    <property type="match status" value="1"/>
</dbReference>
<evidence type="ECO:0000256" key="7">
    <source>
        <dbReference type="ARBA" id="ARBA00022837"/>
    </source>
</evidence>